<accession>A0A417Z0D8</accession>
<dbReference type="InterPro" id="IPR002528">
    <property type="entry name" value="MATE_fam"/>
</dbReference>
<feature type="transmembrane region" description="Helical" evidence="13">
    <location>
        <begin position="134"/>
        <end position="158"/>
    </location>
</feature>
<feature type="transmembrane region" description="Helical" evidence="13">
    <location>
        <begin position="14"/>
        <end position="34"/>
    </location>
</feature>
<keyword evidence="8 13" id="KW-0812">Transmembrane</keyword>
<keyword evidence="6" id="KW-0050">Antiport</keyword>
<feature type="transmembrane region" description="Helical" evidence="13">
    <location>
        <begin position="381"/>
        <end position="403"/>
    </location>
</feature>
<keyword evidence="9 13" id="KW-1133">Transmembrane helix</keyword>
<evidence type="ECO:0000256" key="9">
    <source>
        <dbReference type="ARBA" id="ARBA00022989"/>
    </source>
</evidence>
<feature type="transmembrane region" description="Helical" evidence="13">
    <location>
        <begin position="353"/>
        <end position="374"/>
    </location>
</feature>
<dbReference type="GO" id="GO:0005886">
    <property type="term" value="C:plasma membrane"/>
    <property type="evidence" value="ECO:0007669"/>
    <property type="project" value="UniProtKB-SubCell"/>
</dbReference>
<sequence length="442" mass="48301">MKQDFTEGSIYRKLYLFSLPILLTNLLQASMQVINSLWVGNLLGSTAFGAVTIGTTVMTVVLAFVLGINNATLTIFAQLKGKDDQNEIKSYLSSFVILLIALSLAVGGFGYIFAKPLLALLNTPDSIIPIAKRYLQINFIGTLFLVGYNFIGTVLRAFGDSRTPLYFVLLATVLNAGFDPLFIAGFGMGVAGAAYATVLAQTLAFLYSLFYLGRRFKHHSFKFQVPKWVEIKTILRLGIPSGIQMIVIYAGMTVILSVVNTFGESTVAGFGAAQRLDSIILLPAIALGTAVNAMAGQNIGANKWQRVSLISKAGVLYNTGVMLAIAVILFIWAEPLVKLFLKDQESVAFGTVYLRTIAFFYPFIGLNFIFNGIVRGAGAMFHVLILNIISLWILRVPLTYVAASLYGEIGIALGIGISFLISCLFSVGYYRWGSWRKKQLFE</sequence>
<evidence type="ECO:0000256" key="4">
    <source>
        <dbReference type="ARBA" id="ARBA00020268"/>
    </source>
</evidence>
<dbReference type="PIRSF" id="PIRSF006603">
    <property type="entry name" value="DinF"/>
    <property type="match status" value="1"/>
</dbReference>
<evidence type="ECO:0000256" key="5">
    <source>
        <dbReference type="ARBA" id="ARBA00022448"/>
    </source>
</evidence>
<keyword evidence="7" id="KW-1003">Cell membrane</keyword>
<dbReference type="CDD" id="cd13138">
    <property type="entry name" value="MATE_yoeA_like"/>
    <property type="match status" value="1"/>
</dbReference>
<proteinExistence type="inferred from homology"/>
<comment type="caution">
    <text evidence="14">The sequence shown here is derived from an EMBL/GenBank/DDBJ whole genome shotgun (WGS) entry which is preliminary data.</text>
</comment>
<gene>
    <name evidence="14" type="ORF">D1B31_02440</name>
</gene>
<evidence type="ECO:0000256" key="10">
    <source>
        <dbReference type="ARBA" id="ARBA00023065"/>
    </source>
</evidence>
<evidence type="ECO:0000256" key="6">
    <source>
        <dbReference type="ARBA" id="ARBA00022449"/>
    </source>
</evidence>
<keyword evidence="5" id="KW-0813">Transport</keyword>
<feature type="transmembrane region" description="Helical" evidence="13">
    <location>
        <begin position="46"/>
        <end position="69"/>
    </location>
</feature>
<keyword evidence="11 13" id="KW-0472">Membrane</keyword>
<dbReference type="OrthoDB" id="9776324at2"/>
<dbReference type="PANTHER" id="PTHR43298:SF2">
    <property type="entry name" value="FMN_FAD EXPORTER YEEO-RELATED"/>
    <property type="match status" value="1"/>
</dbReference>
<feature type="transmembrane region" description="Helical" evidence="13">
    <location>
        <begin position="90"/>
        <end position="114"/>
    </location>
</feature>
<dbReference type="NCBIfam" id="TIGR00797">
    <property type="entry name" value="matE"/>
    <property type="match status" value="1"/>
</dbReference>
<feature type="transmembrane region" description="Helical" evidence="13">
    <location>
        <begin position="165"/>
        <end position="187"/>
    </location>
</feature>
<comment type="function">
    <text evidence="1">Multidrug efflux pump.</text>
</comment>
<comment type="similarity">
    <text evidence="3">Belongs to the multi antimicrobial extrusion (MATE) (TC 2.A.66.1) family.</text>
</comment>
<evidence type="ECO:0000256" key="7">
    <source>
        <dbReference type="ARBA" id="ARBA00022475"/>
    </source>
</evidence>
<reference evidence="14 15" key="1">
    <citation type="journal article" date="2017" name="Int. J. Syst. Evol. Microbiol.">
        <title>Bacillus notoginsengisoli sp. nov., a novel bacterium isolated from the rhizosphere of Panax notoginseng.</title>
        <authorList>
            <person name="Zhang M.Y."/>
            <person name="Cheng J."/>
            <person name="Cai Y."/>
            <person name="Zhang T.Y."/>
            <person name="Wu Y.Y."/>
            <person name="Manikprabhu D."/>
            <person name="Li W.J."/>
            <person name="Zhang Y.X."/>
        </authorList>
    </citation>
    <scope>NUCLEOTIDE SEQUENCE [LARGE SCALE GENOMIC DNA]</scope>
    <source>
        <strain evidence="14 15">JCM 30743</strain>
    </source>
</reference>
<dbReference type="RefSeq" id="WP_118919225.1">
    <property type="nucleotide sequence ID" value="NZ_QWEG01000001.1"/>
</dbReference>
<dbReference type="Pfam" id="PF01554">
    <property type="entry name" value="MatE"/>
    <property type="match status" value="2"/>
</dbReference>
<dbReference type="EMBL" id="QWEG01000001">
    <property type="protein sequence ID" value="RHW43619.1"/>
    <property type="molecule type" value="Genomic_DNA"/>
</dbReference>
<evidence type="ECO:0000256" key="3">
    <source>
        <dbReference type="ARBA" id="ARBA00010199"/>
    </source>
</evidence>
<feature type="transmembrane region" description="Helical" evidence="13">
    <location>
        <begin position="315"/>
        <end position="333"/>
    </location>
</feature>
<evidence type="ECO:0000256" key="12">
    <source>
        <dbReference type="ARBA" id="ARBA00031636"/>
    </source>
</evidence>
<dbReference type="PANTHER" id="PTHR43298">
    <property type="entry name" value="MULTIDRUG RESISTANCE PROTEIN NORM-RELATED"/>
    <property type="match status" value="1"/>
</dbReference>
<evidence type="ECO:0000256" key="2">
    <source>
        <dbReference type="ARBA" id="ARBA00004651"/>
    </source>
</evidence>
<evidence type="ECO:0000256" key="8">
    <source>
        <dbReference type="ARBA" id="ARBA00022692"/>
    </source>
</evidence>
<protein>
    <recommendedName>
        <fullName evidence="4">Probable multidrug resistance protein NorM</fullName>
    </recommendedName>
    <alternativeName>
        <fullName evidence="12">Multidrug-efflux transporter</fullName>
    </alternativeName>
</protein>
<dbReference type="InterPro" id="IPR050222">
    <property type="entry name" value="MATE_MdtK"/>
</dbReference>
<feature type="transmembrane region" description="Helical" evidence="13">
    <location>
        <begin position="234"/>
        <end position="259"/>
    </location>
</feature>
<feature type="transmembrane region" description="Helical" evidence="13">
    <location>
        <begin position="279"/>
        <end position="295"/>
    </location>
</feature>
<keyword evidence="10" id="KW-0406">Ion transport</keyword>
<evidence type="ECO:0000313" key="14">
    <source>
        <dbReference type="EMBL" id="RHW43619.1"/>
    </source>
</evidence>
<comment type="subcellular location">
    <subcellularLocation>
        <location evidence="2">Cell membrane</location>
        <topology evidence="2">Multi-pass membrane protein</topology>
    </subcellularLocation>
</comment>
<dbReference type="GO" id="GO:0015297">
    <property type="term" value="F:antiporter activity"/>
    <property type="evidence" value="ECO:0007669"/>
    <property type="project" value="UniProtKB-KW"/>
</dbReference>
<organism evidence="14 15">
    <name type="scientific">Neobacillus notoginsengisoli</name>
    <dbReference type="NCBI Taxonomy" id="1578198"/>
    <lineage>
        <taxon>Bacteria</taxon>
        <taxon>Bacillati</taxon>
        <taxon>Bacillota</taxon>
        <taxon>Bacilli</taxon>
        <taxon>Bacillales</taxon>
        <taxon>Bacillaceae</taxon>
        <taxon>Neobacillus</taxon>
    </lineage>
</organism>
<dbReference type="AlphaFoldDB" id="A0A417Z0D8"/>
<dbReference type="Proteomes" id="UP000284416">
    <property type="component" value="Unassembled WGS sequence"/>
</dbReference>
<evidence type="ECO:0000313" key="15">
    <source>
        <dbReference type="Proteomes" id="UP000284416"/>
    </source>
</evidence>
<feature type="transmembrane region" description="Helical" evidence="13">
    <location>
        <begin position="193"/>
        <end position="213"/>
    </location>
</feature>
<dbReference type="GO" id="GO:0006811">
    <property type="term" value="P:monoatomic ion transport"/>
    <property type="evidence" value="ECO:0007669"/>
    <property type="project" value="UniProtKB-KW"/>
</dbReference>
<evidence type="ECO:0000256" key="1">
    <source>
        <dbReference type="ARBA" id="ARBA00003408"/>
    </source>
</evidence>
<name>A0A417Z0D8_9BACI</name>
<feature type="transmembrane region" description="Helical" evidence="13">
    <location>
        <begin position="409"/>
        <end position="430"/>
    </location>
</feature>
<dbReference type="InterPro" id="IPR048279">
    <property type="entry name" value="MdtK-like"/>
</dbReference>
<keyword evidence="15" id="KW-1185">Reference proteome</keyword>
<dbReference type="GO" id="GO:0042910">
    <property type="term" value="F:xenobiotic transmembrane transporter activity"/>
    <property type="evidence" value="ECO:0007669"/>
    <property type="project" value="InterPro"/>
</dbReference>
<evidence type="ECO:0000256" key="11">
    <source>
        <dbReference type="ARBA" id="ARBA00023136"/>
    </source>
</evidence>
<evidence type="ECO:0000256" key="13">
    <source>
        <dbReference type="SAM" id="Phobius"/>
    </source>
</evidence>